<dbReference type="SMART" id="SM00355">
    <property type="entry name" value="ZnF_C2H2"/>
    <property type="match status" value="1"/>
</dbReference>
<dbReference type="AlphaFoldDB" id="A0AAN5CA34"/>
<feature type="non-terminal residue" evidence="3">
    <location>
        <position position="1"/>
    </location>
</feature>
<evidence type="ECO:0000256" key="1">
    <source>
        <dbReference type="PROSITE-ProRule" id="PRU00042"/>
    </source>
</evidence>
<dbReference type="Proteomes" id="UP001328107">
    <property type="component" value="Unassembled WGS sequence"/>
</dbReference>
<name>A0AAN5CA34_9BILA</name>
<dbReference type="EMBL" id="BTRK01000003">
    <property type="protein sequence ID" value="GMR43623.1"/>
    <property type="molecule type" value="Genomic_DNA"/>
</dbReference>
<sequence length="113" mass="13203">TSHFSSSEFYHSNNNARLRPDAVPSFKITCPFVDSIPQSLEEVRSKVQESYRQLLEERPLKERVDDMNYYKCYVANCRKEYTDPSSLRRHIKKVHGEAAWDLTEAHKQPASPD</sequence>
<comment type="caution">
    <text evidence="3">The sequence shown here is derived from an EMBL/GenBank/DDBJ whole genome shotgun (WGS) entry which is preliminary data.</text>
</comment>
<keyword evidence="1" id="KW-0862">Zinc</keyword>
<protein>
    <recommendedName>
        <fullName evidence="2">C2H2-type domain-containing protein</fullName>
    </recommendedName>
</protein>
<keyword evidence="1" id="KW-0863">Zinc-finger</keyword>
<keyword evidence="4" id="KW-1185">Reference proteome</keyword>
<feature type="non-terminal residue" evidence="3">
    <location>
        <position position="113"/>
    </location>
</feature>
<dbReference type="InterPro" id="IPR013087">
    <property type="entry name" value="Znf_C2H2_type"/>
</dbReference>
<dbReference type="GO" id="GO:0008270">
    <property type="term" value="F:zinc ion binding"/>
    <property type="evidence" value="ECO:0007669"/>
    <property type="project" value="UniProtKB-KW"/>
</dbReference>
<dbReference type="PROSITE" id="PS00028">
    <property type="entry name" value="ZINC_FINGER_C2H2_1"/>
    <property type="match status" value="1"/>
</dbReference>
<dbReference type="SUPFAM" id="SSF57667">
    <property type="entry name" value="beta-beta-alpha zinc fingers"/>
    <property type="match status" value="1"/>
</dbReference>
<evidence type="ECO:0000313" key="3">
    <source>
        <dbReference type="EMBL" id="GMR43623.1"/>
    </source>
</evidence>
<dbReference type="PROSITE" id="PS50157">
    <property type="entry name" value="ZINC_FINGER_C2H2_2"/>
    <property type="match status" value="1"/>
</dbReference>
<accession>A0AAN5CA34</accession>
<evidence type="ECO:0000259" key="2">
    <source>
        <dbReference type="PROSITE" id="PS50157"/>
    </source>
</evidence>
<feature type="domain" description="C2H2-type" evidence="2">
    <location>
        <begin position="70"/>
        <end position="95"/>
    </location>
</feature>
<dbReference type="InterPro" id="IPR036236">
    <property type="entry name" value="Znf_C2H2_sf"/>
</dbReference>
<keyword evidence="1" id="KW-0479">Metal-binding</keyword>
<evidence type="ECO:0000313" key="4">
    <source>
        <dbReference type="Proteomes" id="UP001328107"/>
    </source>
</evidence>
<reference evidence="4" key="1">
    <citation type="submission" date="2022-10" db="EMBL/GenBank/DDBJ databases">
        <title>Genome assembly of Pristionchus species.</title>
        <authorList>
            <person name="Yoshida K."/>
            <person name="Sommer R.J."/>
        </authorList>
    </citation>
    <scope>NUCLEOTIDE SEQUENCE [LARGE SCALE GENOMIC DNA]</scope>
    <source>
        <strain evidence="4">RS5460</strain>
    </source>
</reference>
<dbReference type="Gene3D" id="3.30.160.60">
    <property type="entry name" value="Classic Zinc Finger"/>
    <property type="match status" value="1"/>
</dbReference>
<proteinExistence type="predicted"/>
<organism evidence="3 4">
    <name type="scientific">Pristionchus mayeri</name>
    <dbReference type="NCBI Taxonomy" id="1317129"/>
    <lineage>
        <taxon>Eukaryota</taxon>
        <taxon>Metazoa</taxon>
        <taxon>Ecdysozoa</taxon>
        <taxon>Nematoda</taxon>
        <taxon>Chromadorea</taxon>
        <taxon>Rhabditida</taxon>
        <taxon>Rhabditina</taxon>
        <taxon>Diplogasteromorpha</taxon>
        <taxon>Diplogasteroidea</taxon>
        <taxon>Neodiplogasteridae</taxon>
        <taxon>Pristionchus</taxon>
    </lineage>
</organism>
<gene>
    <name evidence="3" type="ORF">PMAYCL1PPCAC_13818</name>
</gene>